<organism evidence="1 2">
    <name type="scientific">Aquarana catesbeiana</name>
    <name type="common">American bullfrog</name>
    <name type="synonym">Rana catesbeiana</name>
    <dbReference type="NCBI Taxonomy" id="8400"/>
    <lineage>
        <taxon>Eukaryota</taxon>
        <taxon>Metazoa</taxon>
        <taxon>Chordata</taxon>
        <taxon>Craniata</taxon>
        <taxon>Vertebrata</taxon>
        <taxon>Euteleostomi</taxon>
        <taxon>Amphibia</taxon>
        <taxon>Batrachia</taxon>
        <taxon>Anura</taxon>
        <taxon>Neobatrachia</taxon>
        <taxon>Ranoidea</taxon>
        <taxon>Ranidae</taxon>
        <taxon>Aquarana</taxon>
    </lineage>
</organism>
<dbReference type="EMBL" id="KZ005720">
    <property type="protein sequence ID" value="PIO13800.1"/>
    <property type="molecule type" value="Genomic_DNA"/>
</dbReference>
<accession>A0A2G9QDX4</accession>
<protein>
    <submittedName>
        <fullName evidence="1">Uncharacterized protein</fullName>
    </submittedName>
</protein>
<reference evidence="2" key="1">
    <citation type="journal article" date="2017" name="Nat. Commun.">
        <title>The North American bullfrog draft genome provides insight into hormonal regulation of long noncoding RNA.</title>
        <authorList>
            <person name="Hammond S.A."/>
            <person name="Warren R.L."/>
            <person name="Vandervalk B.P."/>
            <person name="Kucuk E."/>
            <person name="Khan H."/>
            <person name="Gibb E.A."/>
            <person name="Pandoh P."/>
            <person name="Kirk H."/>
            <person name="Zhao Y."/>
            <person name="Jones M."/>
            <person name="Mungall A.J."/>
            <person name="Coope R."/>
            <person name="Pleasance S."/>
            <person name="Moore R.A."/>
            <person name="Holt R.A."/>
            <person name="Round J.M."/>
            <person name="Ohora S."/>
            <person name="Walle B.V."/>
            <person name="Veldhoen N."/>
            <person name="Helbing C.C."/>
            <person name="Birol I."/>
        </authorList>
    </citation>
    <scope>NUCLEOTIDE SEQUENCE [LARGE SCALE GENOMIC DNA]</scope>
</reference>
<dbReference type="AlphaFoldDB" id="A0A2G9QDX4"/>
<gene>
    <name evidence="1" type="ORF">AB205_0169000</name>
</gene>
<keyword evidence="2" id="KW-1185">Reference proteome</keyword>
<evidence type="ECO:0000313" key="2">
    <source>
        <dbReference type="Proteomes" id="UP000228934"/>
    </source>
</evidence>
<name>A0A2G9QDX4_AQUCT</name>
<proteinExistence type="predicted"/>
<dbReference type="Proteomes" id="UP000228934">
    <property type="component" value="Unassembled WGS sequence"/>
</dbReference>
<sequence>MKIVSPPPQCPQLINLLFTLKYCHYIPFCMICIPWSVVNCIVSPVLRVQVGDFHCSLYTCPHV</sequence>
<evidence type="ECO:0000313" key="1">
    <source>
        <dbReference type="EMBL" id="PIO13800.1"/>
    </source>
</evidence>